<accession>A0A0E9T9L1</accession>
<dbReference type="AlphaFoldDB" id="A0A0E9T9L1"/>
<evidence type="ECO:0000313" key="1">
    <source>
        <dbReference type="EMBL" id="JAH49565.1"/>
    </source>
</evidence>
<dbReference type="EMBL" id="GBXM01059012">
    <property type="protein sequence ID" value="JAH49565.1"/>
    <property type="molecule type" value="Transcribed_RNA"/>
</dbReference>
<name>A0A0E9T9L1_ANGAN</name>
<reference evidence="1" key="1">
    <citation type="submission" date="2014-11" db="EMBL/GenBank/DDBJ databases">
        <authorList>
            <person name="Amaro Gonzalez C."/>
        </authorList>
    </citation>
    <scope>NUCLEOTIDE SEQUENCE</scope>
</reference>
<proteinExistence type="predicted"/>
<protein>
    <submittedName>
        <fullName evidence="1">Uncharacterized protein</fullName>
    </submittedName>
</protein>
<reference evidence="1" key="2">
    <citation type="journal article" date="2015" name="Fish Shellfish Immunol.">
        <title>Early steps in the European eel (Anguilla anguilla)-Vibrio vulnificus interaction in the gills: Role of the RtxA13 toxin.</title>
        <authorList>
            <person name="Callol A."/>
            <person name="Pajuelo D."/>
            <person name="Ebbesson L."/>
            <person name="Teles M."/>
            <person name="MacKenzie S."/>
            <person name="Amaro C."/>
        </authorList>
    </citation>
    <scope>NUCLEOTIDE SEQUENCE</scope>
</reference>
<sequence>MSVLAGTTGHFALVHILHFIQRRNHRTPNSISYLCCADQEC</sequence>
<organism evidence="1">
    <name type="scientific">Anguilla anguilla</name>
    <name type="common">European freshwater eel</name>
    <name type="synonym">Muraena anguilla</name>
    <dbReference type="NCBI Taxonomy" id="7936"/>
    <lineage>
        <taxon>Eukaryota</taxon>
        <taxon>Metazoa</taxon>
        <taxon>Chordata</taxon>
        <taxon>Craniata</taxon>
        <taxon>Vertebrata</taxon>
        <taxon>Euteleostomi</taxon>
        <taxon>Actinopterygii</taxon>
        <taxon>Neopterygii</taxon>
        <taxon>Teleostei</taxon>
        <taxon>Anguilliformes</taxon>
        <taxon>Anguillidae</taxon>
        <taxon>Anguilla</taxon>
    </lineage>
</organism>